<dbReference type="AlphaFoldDB" id="A0A1X7DA28"/>
<dbReference type="Gene3D" id="1.10.4200.10">
    <property type="entry name" value="Triphosphoribosyl-dephospho-CoA protein"/>
    <property type="match status" value="1"/>
</dbReference>
<name>A0A1X7DA28_9HYPH</name>
<organism evidence="1 2">
    <name type="scientific">Xaviernesmea oryzae</name>
    <dbReference type="NCBI Taxonomy" id="464029"/>
    <lineage>
        <taxon>Bacteria</taxon>
        <taxon>Pseudomonadati</taxon>
        <taxon>Pseudomonadota</taxon>
        <taxon>Alphaproteobacteria</taxon>
        <taxon>Hyphomicrobiales</taxon>
        <taxon>Rhizobiaceae</taxon>
        <taxon>Rhizobium/Agrobacterium group</taxon>
        <taxon>Xaviernesmea</taxon>
    </lineage>
</organism>
<dbReference type="Pfam" id="PF01874">
    <property type="entry name" value="CitG"/>
    <property type="match status" value="1"/>
</dbReference>
<evidence type="ECO:0000313" key="2">
    <source>
        <dbReference type="Proteomes" id="UP000192903"/>
    </source>
</evidence>
<dbReference type="Proteomes" id="UP000192903">
    <property type="component" value="Unassembled WGS sequence"/>
</dbReference>
<dbReference type="GO" id="GO:0005524">
    <property type="term" value="F:ATP binding"/>
    <property type="evidence" value="ECO:0007669"/>
    <property type="project" value="InterPro"/>
</dbReference>
<dbReference type="InterPro" id="IPR002736">
    <property type="entry name" value="CitG"/>
</dbReference>
<dbReference type="OrthoDB" id="8525901at2"/>
<proteinExistence type="predicted"/>
<dbReference type="PANTHER" id="PTHR42280:SF1">
    <property type="entry name" value="CITG FAMILY PROTEIN"/>
    <property type="match status" value="1"/>
</dbReference>
<sequence length="287" mass="31549">MTLTRQQIMTAYLDACRAEIEALKPGNVHRFADGHRMTAGQFLESAEVSAPLVSEPHASVGRRVLGAVAATRERVGTNTNLGILLLCAPLAKAAEGASAHFRDNLRRTLDEMDADDARDVFAAIRLGNPGGLGSAEEQDVREEPTVSLLEAMHMAAGRDMIARQYATGFSDIFAGGLTAWEQAADRGEDGMWPTVFVYLHFLSSFPDSHIGRKHGIDLAEEVRKEAETIRQMVRQETDLTRREEVLLSFDKRLKDRDINPGTSADLTVATLFVRNMNFGLHNSDLNA</sequence>
<protein>
    <submittedName>
        <fullName evidence="1">Triphosphoribosyl-dephospho-CoA synthase</fullName>
    </submittedName>
</protein>
<gene>
    <name evidence="1" type="ORF">SAMN02982989_5279</name>
</gene>
<dbReference type="RefSeq" id="WP_085420628.1">
    <property type="nucleotide sequence ID" value="NZ_FXAF01000002.1"/>
</dbReference>
<evidence type="ECO:0000313" key="1">
    <source>
        <dbReference type="EMBL" id="SMF11720.1"/>
    </source>
</evidence>
<accession>A0A1X7DA28</accession>
<dbReference type="EMBL" id="FXAF01000002">
    <property type="protein sequence ID" value="SMF11720.1"/>
    <property type="molecule type" value="Genomic_DNA"/>
</dbReference>
<dbReference type="GO" id="GO:0046917">
    <property type="term" value="F:triphosphoribosyl-dephospho-CoA synthase activity"/>
    <property type="evidence" value="ECO:0007669"/>
    <property type="project" value="InterPro"/>
</dbReference>
<keyword evidence="2" id="KW-1185">Reference proteome</keyword>
<reference evidence="2" key="1">
    <citation type="submission" date="2017-04" db="EMBL/GenBank/DDBJ databases">
        <authorList>
            <person name="Varghese N."/>
            <person name="Submissions S."/>
        </authorList>
    </citation>
    <scope>NUCLEOTIDE SEQUENCE [LARGE SCALE GENOMIC DNA]</scope>
    <source>
        <strain evidence="2">B4P</strain>
    </source>
</reference>
<dbReference type="PANTHER" id="PTHR42280">
    <property type="entry name" value="CITG FAMILY PROTEIN"/>
    <property type="match status" value="1"/>
</dbReference>
<dbReference type="STRING" id="464029.SAMN02982989_5279"/>